<dbReference type="AlphaFoldDB" id="S6AJK7"/>
<evidence type="ECO:0000313" key="2">
    <source>
        <dbReference type="EMBL" id="BAN36541.1"/>
    </source>
</evidence>
<keyword evidence="3" id="KW-1185">Reference proteome</keyword>
<feature type="transmembrane region" description="Helical" evidence="1">
    <location>
        <begin position="36"/>
        <end position="56"/>
    </location>
</feature>
<dbReference type="HOGENOM" id="CLU_2940126_0_0_4"/>
<reference evidence="2 3" key="1">
    <citation type="journal article" date="2012" name="Appl. Environ. Microbiol.">
        <title>Draft genome sequence of a psychrotolerant sulfur-oxidizing bacterium, Sulfuricella denitrificans skB26, and proteomic insights into cold adaptation.</title>
        <authorList>
            <person name="Watanabe T."/>
            <person name="Kojima H."/>
            <person name="Fukui M."/>
        </authorList>
    </citation>
    <scope>NUCLEOTIDE SEQUENCE [LARGE SCALE GENOMIC DNA]</scope>
    <source>
        <strain evidence="3">skB26</strain>
    </source>
</reference>
<name>S6AJK7_SULDS</name>
<accession>S6AJK7</accession>
<evidence type="ECO:0000256" key="1">
    <source>
        <dbReference type="SAM" id="Phobius"/>
    </source>
</evidence>
<proteinExistence type="predicted"/>
<keyword evidence="1" id="KW-1133">Transmembrane helix</keyword>
<dbReference type="eggNOG" id="COG2864">
    <property type="taxonomic scope" value="Bacteria"/>
</dbReference>
<gene>
    <name evidence="2" type="ORF">SCD_n02741</name>
</gene>
<keyword evidence="1" id="KW-0472">Membrane</keyword>
<dbReference type="EMBL" id="AP013066">
    <property type="protein sequence ID" value="BAN36541.1"/>
    <property type="molecule type" value="Genomic_DNA"/>
</dbReference>
<dbReference type="STRING" id="1163617.SCD_n02741"/>
<dbReference type="KEGG" id="sdr:SCD_n02741"/>
<protein>
    <submittedName>
        <fullName evidence="2">Uncharacterized protein</fullName>
    </submittedName>
</protein>
<sequence>MFLFTVHFFNHHFRSDKLPPPDIVMFTGTQSLGSKILGLTLIAISLTLLVLVAIGFSTGG</sequence>
<organism evidence="2 3">
    <name type="scientific">Sulfuricella denitrificans (strain DSM 22764 / NBRC 105220 / skB26)</name>
    <dbReference type="NCBI Taxonomy" id="1163617"/>
    <lineage>
        <taxon>Bacteria</taxon>
        <taxon>Pseudomonadati</taxon>
        <taxon>Pseudomonadota</taxon>
        <taxon>Betaproteobacteria</taxon>
        <taxon>Nitrosomonadales</taxon>
        <taxon>Sulfuricellaceae</taxon>
        <taxon>Sulfuricella</taxon>
    </lineage>
</organism>
<keyword evidence="1" id="KW-0812">Transmembrane</keyword>
<evidence type="ECO:0000313" key="3">
    <source>
        <dbReference type="Proteomes" id="UP000015559"/>
    </source>
</evidence>
<dbReference type="Proteomes" id="UP000015559">
    <property type="component" value="Chromosome"/>
</dbReference>